<evidence type="ECO:0000313" key="2">
    <source>
        <dbReference type="Proteomes" id="UP001059041"/>
    </source>
</evidence>
<dbReference type="EMBL" id="JAFHDT010000019">
    <property type="protein sequence ID" value="KAI7795758.1"/>
    <property type="molecule type" value="Genomic_DNA"/>
</dbReference>
<reference evidence="1" key="1">
    <citation type="submission" date="2021-02" db="EMBL/GenBank/DDBJ databases">
        <title>Comparative genomics reveals that relaxation of natural selection precedes convergent phenotypic evolution of cavefish.</title>
        <authorList>
            <person name="Peng Z."/>
        </authorList>
    </citation>
    <scope>NUCLEOTIDE SEQUENCE</scope>
    <source>
        <tissue evidence="1">Muscle</tissue>
    </source>
</reference>
<evidence type="ECO:0000313" key="1">
    <source>
        <dbReference type="EMBL" id="KAI7795758.1"/>
    </source>
</evidence>
<protein>
    <submittedName>
        <fullName evidence="1">Melanoma antigen recognized by T-cells 1</fullName>
    </submittedName>
</protein>
<feature type="non-terminal residue" evidence="1">
    <location>
        <position position="52"/>
    </location>
</feature>
<proteinExistence type="predicted"/>
<dbReference type="AlphaFoldDB" id="A0A9W7TFY3"/>
<sequence>VSLGANSYCLKWLCDYITKVDLHSVCCRDFIPSGILGNSSLATHVLRTPNVT</sequence>
<dbReference type="Proteomes" id="UP001059041">
    <property type="component" value="Linkage Group LG19"/>
</dbReference>
<organism evidence="1 2">
    <name type="scientific">Triplophysa rosa</name>
    <name type="common">Cave loach</name>
    <dbReference type="NCBI Taxonomy" id="992332"/>
    <lineage>
        <taxon>Eukaryota</taxon>
        <taxon>Metazoa</taxon>
        <taxon>Chordata</taxon>
        <taxon>Craniata</taxon>
        <taxon>Vertebrata</taxon>
        <taxon>Euteleostomi</taxon>
        <taxon>Actinopterygii</taxon>
        <taxon>Neopterygii</taxon>
        <taxon>Teleostei</taxon>
        <taxon>Ostariophysi</taxon>
        <taxon>Cypriniformes</taxon>
        <taxon>Nemacheilidae</taxon>
        <taxon>Triplophysa</taxon>
    </lineage>
</organism>
<feature type="non-terminal residue" evidence="1">
    <location>
        <position position="1"/>
    </location>
</feature>
<comment type="caution">
    <text evidence="1">The sequence shown here is derived from an EMBL/GenBank/DDBJ whole genome shotgun (WGS) entry which is preliminary data.</text>
</comment>
<keyword evidence="2" id="KW-1185">Reference proteome</keyword>
<accession>A0A9W7TFY3</accession>
<name>A0A9W7TFY3_TRIRA</name>
<gene>
    <name evidence="1" type="ORF">IRJ41_005497</name>
</gene>